<evidence type="ECO:0000313" key="7">
    <source>
        <dbReference type="EMBL" id="VUZ52365.1"/>
    </source>
</evidence>
<gene>
    <name evidence="7" type="ORF">WMSIL1_LOCUS10878</name>
</gene>
<evidence type="ECO:0000313" key="8">
    <source>
        <dbReference type="Proteomes" id="UP000321570"/>
    </source>
</evidence>
<dbReference type="CDD" id="cd00173">
    <property type="entry name" value="SH2"/>
    <property type="match status" value="1"/>
</dbReference>
<organism evidence="7 8">
    <name type="scientific">Hymenolepis diminuta</name>
    <name type="common">Rat tapeworm</name>
    <dbReference type="NCBI Taxonomy" id="6216"/>
    <lineage>
        <taxon>Eukaryota</taxon>
        <taxon>Metazoa</taxon>
        <taxon>Spiralia</taxon>
        <taxon>Lophotrochozoa</taxon>
        <taxon>Platyhelminthes</taxon>
        <taxon>Cestoda</taxon>
        <taxon>Eucestoda</taxon>
        <taxon>Cyclophyllidea</taxon>
        <taxon>Hymenolepididae</taxon>
        <taxon>Hymenolepis</taxon>
    </lineage>
</organism>
<name>A0A564YYQ9_HYMDI</name>
<feature type="domain" description="SH2" evidence="5">
    <location>
        <begin position="71"/>
        <end position="173"/>
    </location>
</feature>
<keyword evidence="1 4" id="KW-0728">SH3 domain</keyword>
<dbReference type="Proteomes" id="UP000321570">
    <property type="component" value="Unassembled WGS sequence"/>
</dbReference>
<proteinExistence type="predicted"/>
<dbReference type="SMART" id="SM00252">
    <property type="entry name" value="SH2"/>
    <property type="match status" value="1"/>
</dbReference>
<dbReference type="Pfam" id="PF14604">
    <property type="entry name" value="SH3_9"/>
    <property type="match status" value="1"/>
</dbReference>
<dbReference type="PROSITE" id="PS50002">
    <property type="entry name" value="SH3"/>
    <property type="match status" value="1"/>
</dbReference>
<evidence type="ECO:0000256" key="4">
    <source>
        <dbReference type="PROSITE-ProRule" id="PRU00192"/>
    </source>
</evidence>
<dbReference type="PRINTS" id="PR00452">
    <property type="entry name" value="SH3DOMAIN"/>
</dbReference>
<dbReference type="SUPFAM" id="SSF55550">
    <property type="entry name" value="SH2 domain"/>
    <property type="match status" value="1"/>
</dbReference>
<accession>A0A564YYQ9</accession>
<sequence>MATEDIPEAHTYVFALYAYDGDQPGDLSFKSGDLLEVDELPTASESWFQATNPRTGCTGMIPANYVTAERGYSAALDAFNRVSRKSAEALLESSSYKESFNYMIRPSTDNRALALSVRTPSEKVVHLKIFFNPRQHNCFIYREKPFDTIEDLLIYYMENAIPEVCTLQAYKPFRKFPN</sequence>
<keyword evidence="8" id="KW-1185">Reference proteome</keyword>
<dbReference type="AlphaFoldDB" id="A0A564YYQ9"/>
<evidence type="ECO:0000256" key="1">
    <source>
        <dbReference type="ARBA" id="ARBA00022443"/>
    </source>
</evidence>
<dbReference type="SMART" id="SM00326">
    <property type="entry name" value="SH3"/>
    <property type="match status" value="1"/>
</dbReference>
<reference evidence="7 8" key="1">
    <citation type="submission" date="2019-07" db="EMBL/GenBank/DDBJ databases">
        <authorList>
            <person name="Jastrzebski P J."/>
            <person name="Paukszto L."/>
            <person name="Jastrzebski P J."/>
        </authorList>
    </citation>
    <scope>NUCLEOTIDE SEQUENCE [LARGE SCALE GENOMIC DNA]</scope>
    <source>
        <strain evidence="7 8">WMS-il1</strain>
    </source>
</reference>
<evidence type="ECO:0000256" key="2">
    <source>
        <dbReference type="ARBA" id="ARBA00022999"/>
    </source>
</evidence>
<dbReference type="InterPro" id="IPR001452">
    <property type="entry name" value="SH3_domain"/>
</dbReference>
<evidence type="ECO:0000259" key="5">
    <source>
        <dbReference type="PROSITE" id="PS50001"/>
    </source>
</evidence>
<dbReference type="SUPFAM" id="SSF50044">
    <property type="entry name" value="SH3-domain"/>
    <property type="match status" value="1"/>
</dbReference>
<dbReference type="InterPro" id="IPR043539">
    <property type="entry name" value="Grb2-like"/>
</dbReference>
<evidence type="ECO:0000259" key="6">
    <source>
        <dbReference type="PROSITE" id="PS50002"/>
    </source>
</evidence>
<dbReference type="Gene3D" id="3.30.505.10">
    <property type="entry name" value="SH2 domain"/>
    <property type="match status" value="1"/>
</dbReference>
<feature type="domain" description="SH3" evidence="6">
    <location>
        <begin position="8"/>
        <end position="71"/>
    </location>
</feature>
<keyword evidence="2 3" id="KW-0727">SH2 domain</keyword>
<dbReference type="EMBL" id="CABIJS010000488">
    <property type="protein sequence ID" value="VUZ52365.1"/>
    <property type="molecule type" value="Genomic_DNA"/>
</dbReference>
<evidence type="ECO:0008006" key="9">
    <source>
        <dbReference type="Google" id="ProtNLM"/>
    </source>
</evidence>
<protein>
    <recommendedName>
        <fullName evidence="9">SH2 domain-containing protein</fullName>
    </recommendedName>
</protein>
<dbReference type="Pfam" id="PF00017">
    <property type="entry name" value="SH2"/>
    <property type="match status" value="1"/>
</dbReference>
<evidence type="ECO:0000256" key="3">
    <source>
        <dbReference type="PROSITE-ProRule" id="PRU00191"/>
    </source>
</evidence>
<dbReference type="PROSITE" id="PS50001">
    <property type="entry name" value="SH2"/>
    <property type="match status" value="1"/>
</dbReference>
<dbReference type="InterPro" id="IPR036028">
    <property type="entry name" value="SH3-like_dom_sf"/>
</dbReference>
<dbReference type="PANTHER" id="PTHR46037">
    <property type="entry name" value="PROTEIN ENHANCER OF SEVENLESS 2B"/>
    <property type="match status" value="1"/>
</dbReference>
<dbReference type="InterPro" id="IPR036860">
    <property type="entry name" value="SH2_dom_sf"/>
</dbReference>
<dbReference type="Gene3D" id="2.30.30.40">
    <property type="entry name" value="SH3 Domains"/>
    <property type="match status" value="1"/>
</dbReference>
<dbReference type="InterPro" id="IPR000980">
    <property type="entry name" value="SH2"/>
</dbReference>